<evidence type="ECO:0000256" key="2">
    <source>
        <dbReference type="ARBA" id="ARBA00022630"/>
    </source>
</evidence>
<dbReference type="InterPro" id="IPR041575">
    <property type="entry name" value="Rubredoxin_C"/>
</dbReference>
<reference evidence="6 7" key="1">
    <citation type="submission" date="2023-03" db="EMBL/GenBank/DDBJ databases">
        <title>Complete genome sequence of Tepidibacter sp. SWIR-1, isolated from a deep-sea hydrothermal vent.</title>
        <authorList>
            <person name="Li X."/>
        </authorList>
    </citation>
    <scope>NUCLEOTIDE SEQUENCE [LARGE SCALE GENOMIC DNA]</scope>
    <source>
        <strain evidence="6 7">SWIR-1</strain>
    </source>
</reference>
<evidence type="ECO:0000259" key="4">
    <source>
        <dbReference type="Pfam" id="PF07992"/>
    </source>
</evidence>
<dbReference type="Pfam" id="PF07992">
    <property type="entry name" value="Pyr_redox_2"/>
    <property type="match status" value="1"/>
</dbReference>
<feature type="domain" description="NADH-rubredoxin oxidoreductase C-terminal" evidence="5">
    <location>
        <begin position="323"/>
        <end position="372"/>
    </location>
</feature>
<dbReference type="PANTHER" id="PTHR43429:SF3">
    <property type="entry name" value="NITRITE REDUCTASE [NAD(P)H]"/>
    <property type="match status" value="1"/>
</dbReference>
<dbReference type="InterPro" id="IPR050260">
    <property type="entry name" value="FAD-bd_OxRdtase"/>
</dbReference>
<proteinExistence type="predicted"/>
<dbReference type="PANTHER" id="PTHR43429">
    <property type="entry name" value="PYRIDINE NUCLEOTIDE-DISULFIDE OXIDOREDUCTASE DOMAIN-CONTAINING"/>
    <property type="match status" value="1"/>
</dbReference>
<name>A0ABY8EFI8_9FIRM</name>
<protein>
    <submittedName>
        <fullName evidence="6">FAD-dependent oxidoreductase</fullName>
    </submittedName>
</protein>
<dbReference type="SUPFAM" id="SSF51905">
    <property type="entry name" value="FAD/NAD(P)-binding domain"/>
    <property type="match status" value="2"/>
</dbReference>
<dbReference type="PRINTS" id="PR00368">
    <property type="entry name" value="FADPNR"/>
</dbReference>
<keyword evidence="2" id="KW-0285">Flavoprotein</keyword>
<dbReference type="EMBL" id="CP120733">
    <property type="protein sequence ID" value="WFD10615.1"/>
    <property type="molecule type" value="Genomic_DNA"/>
</dbReference>
<sequence>MHIVIIGNSAAGLSALEAFRKYDKKSSVTLISKEGGIAYSRVLLPYYLRGKIDHDTFFIRDEEFYKKMNVNYIESCVVDIDEDSKVVKLDDDKSVSYDKLLITTGSSAVKPPIPGLDNEGVYNMWTLDDAHKIEPLFKEGKKVLVLGSGFVSLQAAWAALYKGLDVKIIELAPRIMPRVLDEKGSSILHNRIIELGADLRVNTLTEKIEKKEDGTFVVHTKGEDPFEVDLIIVGTGVRPNTQFLKGTSIEVDRGILVDETMKTNIEGIYAAGDVAQGLTTFGEKHVIHALWPTAVEMGKIAGANMAGKELEYQGSLNMNVTEMFKITVASMGRFNDGEGDKVWVYEDEKTGGYMKVIYENDLVVGATVVGSSDMVPFLGKLRPIIRKKIKAECSPDKLASYLQIKAAKATAKIEL</sequence>
<dbReference type="Proteomes" id="UP001222800">
    <property type="component" value="Chromosome"/>
</dbReference>
<evidence type="ECO:0000313" key="7">
    <source>
        <dbReference type="Proteomes" id="UP001222800"/>
    </source>
</evidence>
<dbReference type="InterPro" id="IPR016156">
    <property type="entry name" value="FAD/NAD-linked_Rdtase_dimer_sf"/>
</dbReference>
<evidence type="ECO:0000313" key="6">
    <source>
        <dbReference type="EMBL" id="WFD10615.1"/>
    </source>
</evidence>
<evidence type="ECO:0000256" key="1">
    <source>
        <dbReference type="ARBA" id="ARBA00001974"/>
    </source>
</evidence>
<accession>A0ABY8EFI8</accession>
<keyword evidence="7" id="KW-1185">Reference proteome</keyword>
<dbReference type="Pfam" id="PF18267">
    <property type="entry name" value="Rubredoxin_C"/>
    <property type="match status" value="1"/>
</dbReference>
<feature type="domain" description="FAD/NAD(P)-binding" evidence="4">
    <location>
        <begin position="1"/>
        <end position="298"/>
    </location>
</feature>
<dbReference type="Gene3D" id="3.30.390.30">
    <property type="match status" value="1"/>
</dbReference>
<keyword evidence="3" id="KW-0274">FAD</keyword>
<dbReference type="RefSeq" id="WP_277732582.1">
    <property type="nucleotide sequence ID" value="NZ_CP120733.1"/>
</dbReference>
<evidence type="ECO:0000259" key="5">
    <source>
        <dbReference type="Pfam" id="PF18267"/>
    </source>
</evidence>
<dbReference type="Gene3D" id="3.50.50.60">
    <property type="entry name" value="FAD/NAD(P)-binding domain"/>
    <property type="match status" value="2"/>
</dbReference>
<organism evidence="6 7">
    <name type="scientific">Tepidibacter hydrothermalis</name>
    <dbReference type="NCBI Taxonomy" id="3036126"/>
    <lineage>
        <taxon>Bacteria</taxon>
        <taxon>Bacillati</taxon>
        <taxon>Bacillota</taxon>
        <taxon>Clostridia</taxon>
        <taxon>Peptostreptococcales</taxon>
        <taxon>Peptostreptococcaceae</taxon>
        <taxon>Tepidibacter</taxon>
    </lineage>
</organism>
<gene>
    <name evidence="6" type="ORF">P4S50_00655</name>
</gene>
<comment type="cofactor">
    <cofactor evidence="1">
        <name>FAD</name>
        <dbReference type="ChEBI" id="CHEBI:57692"/>
    </cofactor>
</comment>
<evidence type="ECO:0000256" key="3">
    <source>
        <dbReference type="ARBA" id="ARBA00022827"/>
    </source>
</evidence>
<dbReference type="InterPro" id="IPR023753">
    <property type="entry name" value="FAD/NAD-binding_dom"/>
</dbReference>
<dbReference type="InterPro" id="IPR036188">
    <property type="entry name" value="FAD/NAD-bd_sf"/>
</dbReference>
<dbReference type="PRINTS" id="PR00411">
    <property type="entry name" value="PNDRDTASEI"/>
</dbReference>